<dbReference type="Proteomes" id="UP000007322">
    <property type="component" value="Chromosome 2"/>
</dbReference>
<dbReference type="HOGENOM" id="CLU_027085_0_0_1"/>
<name>G2Q9Y6_THET4</name>
<organism evidence="1 2">
    <name type="scientific">Thermothelomyces thermophilus (strain ATCC 42464 / BCRC 31852 / DSM 1799)</name>
    <name type="common">Sporotrichum thermophile</name>
    <dbReference type="NCBI Taxonomy" id="573729"/>
    <lineage>
        <taxon>Eukaryota</taxon>
        <taxon>Fungi</taxon>
        <taxon>Dikarya</taxon>
        <taxon>Ascomycota</taxon>
        <taxon>Pezizomycotina</taxon>
        <taxon>Sordariomycetes</taxon>
        <taxon>Sordariomycetidae</taxon>
        <taxon>Sordariales</taxon>
        <taxon>Chaetomiaceae</taxon>
        <taxon>Thermothelomyces</taxon>
    </lineage>
</organism>
<accession>G2Q9Y6</accession>
<evidence type="ECO:0000313" key="1">
    <source>
        <dbReference type="EMBL" id="AEO56590.1"/>
    </source>
</evidence>
<dbReference type="VEuPathDB" id="FungiDB:MYCTH_2301687"/>
<dbReference type="EMBL" id="CP003003">
    <property type="protein sequence ID" value="AEO56590.1"/>
    <property type="molecule type" value="Genomic_DNA"/>
</dbReference>
<reference evidence="1 2" key="1">
    <citation type="journal article" date="2011" name="Nat. Biotechnol.">
        <title>Comparative genomic analysis of the thermophilic biomass-degrading fungi Myceliophthora thermophila and Thielavia terrestris.</title>
        <authorList>
            <person name="Berka R.M."/>
            <person name="Grigoriev I.V."/>
            <person name="Otillar R."/>
            <person name="Salamov A."/>
            <person name="Grimwood J."/>
            <person name="Reid I."/>
            <person name="Ishmael N."/>
            <person name="John T."/>
            <person name="Darmond C."/>
            <person name="Moisan M.-C."/>
            <person name="Henrissat B."/>
            <person name="Coutinho P.M."/>
            <person name="Lombard V."/>
            <person name="Natvig D.O."/>
            <person name="Lindquist E."/>
            <person name="Schmutz J."/>
            <person name="Lucas S."/>
            <person name="Harris P."/>
            <person name="Powlowski J."/>
            <person name="Bellemare A."/>
            <person name="Taylor D."/>
            <person name="Butler G."/>
            <person name="de Vries R.P."/>
            <person name="Allijn I.E."/>
            <person name="van den Brink J."/>
            <person name="Ushinsky S."/>
            <person name="Storms R."/>
            <person name="Powell A.J."/>
            <person name="Paulsen I.T."/>
            <person name="Elbourne L.D.H."/>
            <person name="Baker S.E."/>
            <person name="Magnuson J."/>
            <person name="LaBoissiere S."/>
            <person name="Clutterbuck A.J."/>
            <person name="Martinez D."/>
            <person name="Wogulis M."/>
            <person name="de Leon A.L."/>
            <person name="Rey M.W."/>
            <person name="Tsang A."/>
        </authorList>
    </citation>
    <scope>NUCLEOTIDE SEQUENCE [LARGE SCALE GENOMIC DNA]</scope>
    <source>
        <strain evidence="2">ATCC 42464 / BCRC 31852 / DSM 1799</strain>
    </source>
</reference>
<protein>
    <submittedName>
        <fullName evidence="1">Uncharacterized protein</fullName>
    </submittedName>
</protein>
<evidence type="ECO:0000313" key="2">
    <source>
        <dbReference type="Proteomes" id="UP000007322"/>
    </source>
</evidence>
<dbReference type="AlphaFoldDB" id="G2Q9Y6"/>
<dbReference type="eggNOG" id="ENOG502T9WB">
    <property type="taxonomic scope" value="Eukaryota"/>
</dbReference>
<dbReference type="RefSeq" id="XP_003661835.1">
    <property type="nucleotide sequence ID" value="XM_003661787.1"/>
</dbReference>
<dbReference type="GeneID" id="11510640"/>
<dbReference type="STRING" id="573729.G2Q9Y6"/>
<dbReference type="InParanoid" id="G2Q9Y6"/>
<keyword evidence="2" id="KW-1185">Reference proteome</keyword>
<sequence>MKPIFNTPEIIILVFQSCDKVEDGLSLASTCKFLASIWRTHTAAILYPHLKARTAGFNQALLAVRATNLVLDAFHANELPPPPARLHELGVQVHPDVGELKQVRDLQHLARCVEHMYTRGNHVDQMHSPDEPDWLSHEERIRIGHRFHCAMYRVLVAGAVLTRAYLEPLFLAPVQGPPGFLHRLTGLSWDDEQELGGFKQEDIEYLVRFPVYDLEAGQEKWEPAFGDLATWLLDDIETTFTKVKPPKFPRMPMGAEELGRVQEVTFFLAAYEHILDKLFNKYLPHPGIDEDARLDMTPPPFPGRVRKVSVAMFGIFRPEEVSMPERVEDSSSCFLINEPLALREQPTPTSQDRQVPDCVSPWTADVRMVLDILHDQSGRPNLRNGYPSPPPPLRFIEFLLAKFFKARFKDNLFDEDSVYHYFQDYQLGFLSNPDLFGDRSILFTTWLFADNKAPSLGYRRLY</sequence>
<gene>
    <name evidence="1" type="ORF">MYCTH_2301687</name>
</gene>
<proteinExistence type="predicted"/>
<dbReference type="OMA" id="HRSMYQS"/>
<dbReference type="KEGG" id="mtm:MYCTH_2301687"/>
<dbReference type="OrthoDB" id="5214702at2759"/>